<feature type="non-terminal residue" evidence="1">
    <location>
        <position position="200"/>
    </location>
</feature>
<accession>A0ABR2WE68</accession>
<dbReference type="InterPro" id="IPR036322">
    <property type="entry name" value="WD40_repeat_dom_sf"/>
</dbReference>
<dbReference type="EMBL" id="JASJQH010003084">
    <property type="protein sequence ID" value="KAK9759788.1"/>
    <property type="molecule type" value="Genomic_DNA"/>
</dbReference>
<dbReference type="InterPro" id="IPR015943">
    <property type="entry name" value="WD40/YVTN_repeat-like_dom_sf"/>
</dbReference>
<evidence type="ECO:0000313" key="1">
    <source>
        <dbReference type="EMBL" id="KAK9759788.1"/>
    </source>
</evidence>
<organism evidence="1 2">
    <name type="scientific">Basidiobolus ranarum</name>
    <dbReference type="NCBI Taxonomy" id="34480"/>
    <lineage>
        <taxon>Eukaryota</taxon>
        <taxon>Fungi</taxon>
        <taxon>Fungi incertae sedis</taxon>
        <taxon>Zoopagomycota</taxon>
        <taxon>Entomophthoromycotina</taxon>
        <taxon>Basidiobolomycetes</taxon>
        <taxon>Basidiobolales</taxon>
        <taxon>Basidiobolaceae</taxon>
        <taxon>Basidiobolus</taxon>
    </lineage>
</organism>
<comment type="caution">
    <text evidence="1">The sequence shown here is derived from an EMBL/GenBank/DDBJ whole genome shotgun (WGS) entry which is preliminary data.</text>
</comment>
<evidence type="ECO:0000313" key="2">
    <source>
        <dbReference type="Proteomes" id="UP001479436"/>
    </source>
</evidence>
<name>A0ABR2WE68_9FUNG</name>
<dbReference type="SUPFAM" id="SSF50978">
    <property type="entry name" value="WD40 repeat-like"/>
    <property type="match status" value="1"/>
</dbReference>
<sequence length="200" mass="22104">MSRIPSNSSTPSMGIANGTSPLTRGTLLVGSKSLVTYSLAVPETGSKNDITWWNRASEMDLTNSLPLQAEVTSVCWSPENSILAVLDVQHTISLYHQDNDGYILWDLWDKQRLQENVQAIRFAPRSGRLWIGGSAGVLRCLDCNSREFVDRVEQEHNGPITAISVNSDDNFLASLDADNVLYLHNLMKNSSTKLVHDASE</sequence>
<dbReference type="Gene3D" id="2.130.10.10">
    <property type="entry name" value="YVTN repeat-like/Quinoprotein amine dehydrogenase"/>
    <property type="match status" value="1"/>
</dbReference>
<dbReference type="Pfam" id="PF00400">
    <property type="entry name" value="WD40"/>
    <property type="match status" value="1"/>
</dbReference>
<protein>
    <submittedName>
        <fullName evidence="1">Uncharacterized protein</fullName>
    </submittedName>
</protein>
<proteinExistence type="predicted"/>
<gene>
    <name evidence="1" type="ORF">K7432_016848</name>
</gene>
<dbReference type="Proteomes" id="UP001479436">
    <property type="component" value="Unassembled WGS sequence"/>
</dbReference>
<reference evidence="1 2" key="1">
    <citation type="submission" date="2023-04" db="EMBL/GenBank/DDBJ databases">
        <title>Genome of Basidiobolus ranarum AG-B5.</title>
        <authorList>
            <person name="Stajich J.E."/>
            <person name="Carter-House D."/>
            <person name="Gryganskyi A."/>
        </authorList>
    </citation>
    <scope>NUCLEOTIDE SEQUENCE [LARGE SCALE GENOMIC DNA]</scope>
    <source>
        <strain evidence="1 2">AG-B5</strain>
    </source>
</reference>
<dbReference type="SMART" id="SM00320">
    <property type="entry name" value="WD40"/>
    <property type="match status" value="3"/>
</dbReference>
<dbReference type="InterPro" id="IPR001680">
    <property type="entry name" value="WD40_rpt"/>
</dbReference>
<keyword evidence="2" id="KW-1185">Reference proteome</keyword>